<dbReference type="RefSeq" id="WP_114594482.1">
    <property type="nucleotide sequence ID" value="NZ_CP031166.1"/>
</dbReference>
<organism evidence="1 2">
    <name type="scientific">Euzebya pacifica</name>
    <dbReference type="NCBI Taxonomy" id="1608957"/>
    <lineage>
        <taxon>Bacteria</taxon>
        <taxon>Bacillati</taxon>
        <taxon>Actinomycetota</taxon>
        <taxon>Nitriliruptoria</taxon>
        <taxon>Euzebyales</taxon>
    </lineage>
</organism>
<dbReference type="KEGG" id="euz:DVS28_b0100"/>
<dbReference type="AlphaFoldDB" id="A0A346Y5X3"/>
<geneLocation type="plasmid" evidence="2">
    <name>pedy32-46i</name>
</geneLocation>
<dbReference type="Proteomes" id="UP000264006">
    <property type="component" value="Plasmid pEDY32-46I"/>
</dbReference>
<protein>
    <submittedName>
        <fullName evidence="1">Uncharacterized protein</fullName>
    </submittedName>
</protein>
<evidence type="ECO:0000313" key="1">
    <source>
        <dbReference type="EMBL" id="AXV09870.1"/>
    </source>
</evidence>
<dbReference type="EMBL" id="CP031166">
    <property type="protein sequence ID" value="AXV09870.1"/>
    <property type="molecule type" value="Genomic_DNA"/>
</dbReference>
<gene>
    <name evidence="1" type="ORF">DVS28_b0100</name>
</gene>
<evidence type="ECO:0000313" key="2">
    <source>
        <dbReference type="Proteomes" id="UP000264006"/>
    </source>
</evidence>
<accession>A0A346Y5X3</accession>
<sequence>MSRTTGTAVLCTRELIRATVPGKPDTVVWHAIDGPAPAEGDSHPLLCGGGDVIGLPTTPGETRVPTCSDCLAILAGDKPKPPHHHEVVVRMRRYVRGRTRIAPKRTLYGYELSCDCGWSATINTDSAPKAAARRVAKAHLADRHDRTGRDADAQIDG</sequence>
<name>A0A346Y5X3_9ACTN</name>
<proteinExistence type="predicted"/>
<keyword evidence="1" id="KW-0614">Plasmid</keyword>
<keyword evidence="2" id="KW-1185">Reference proteome</keyword>
<reference evidence="1 2" key="1">
    <citation type="submission" date="2018-09" db="EMBL/GenBank/DDBJ databases">
        <title>Complete genome sequence of Euzebya sp. DY32-46 isolated from seawater of Pacific Ocean.</title>
        <authorList>
            <person name="Xu L."/>
            <person name="Wu Y.-H."/>
            <person name="Xu X.-W."/>
        </authorList>
    </citation>
    <scope>NUCLEOTIDE SEQUENCE [LARGE SCALE GENOMIC DNA]</scope>
    <source>
        <strain evidence="1 2">DY32-46</strain>
        <plasmid evidence="2">pedy32-46i</plasmid>
    </source>
</reference>